<name>A0A443L6S4_9RHOB</name>
<dbReference type="Proteomes" id="UP000286594">
    <property type="component" value="Unassembled WGS sequence"/>
</dbReference>
<keyword evidence="3" id="KW-1185">Reference proteome</keyword>
<proteinExistence type="predicted"/>
<evidence type="ECO:0000313" key="2">
    <source>
        <dbReference type="EMBL" id="RWR44763.1"/>
    </source>
</evidence>
<dbReference type="AlphaFoldDB" id="A0A443L6S4"/>
<accession>A0A443L6S4</accession>
<organism evidence="2 3">
    <name type="scientific">Paenirhodobacter ferrireducens</name>
    <dbReference type="NCBI Taxonomy" id="1215032"/>
    <lineage>
        <taxon>Bacteria</taxon>
        <taxon>Pseudomonadati</taxon>
        <taxon>Pseudomonadota</taxon>
        <taxon>Alphaproteobacteria</taxon>
        <taxon>Rhodobacterales</taxon>
        <taxon>Rhodobacter group</taxon>
        <taxon>Paenirhodobacter</taxon>
    </lineage>
</organism>
<feature type="region of interest" description="Disordered" evidence="1">
    <location>
        <begin position="1"/>
        <end position="33"/>
    </location>
</feature>
<comment type="caution">
    <text evidence="2">The sequence shown here is derived from an EMBL/GenBank/DDBJ whole genome shotgun (WGS) entry which is preliminary data.</text>
</comment>
<dbReference type="EMBL" id="SAVB01000028">
    <property type="protein sequence ID" value="RWR44763.1"/>
    <property type="molecule type" value="Genomic_DNA"/>
</dbReference>
<evidence type="ECO:0000256" key="1">
    <source>
        <dbReference type="SAM" id="MobiDB-lite"/>
    </source>
</evidence>
<feature type="compositionally biased region" description="Basic and acidic residues" evidence="1">
    <location>
        <begin position="1"/>
        <end position="11"/>
    </location>
</feature>
<sequence length="82" mass="9138">MATDTYNHDNGRPPGGKPAAVHRPGLPQQEEKYSSARCNVARPFSCNHRPAEQIQRIRPHHSSIIAIVIIVFNLASDPTSRR</sequence>
<reference evidence="2 3" key="1">
    <citation type="submission" date="2019-01" db="EMBL/GenBank/DDBJ databases">
        <title>Sinorhodobacter populi sp. nov. isolated from the symptomatic bark tissue of Populus euramericana canker.</title>
        <authorList>
            <person name="Xu G."/>
        </authorList>
    </citation>
    <scope>NUCLEOTIDE SEQUENCE [LARGE SCALE GENOMIC DNA]</scope>
    <source>
        <strain evidence="2 3">CCTCC AB2012026</strain>
    </source>
</reference>
<gene>
    <name evidence="2" type="ORF">EOW65_18035</name>
</gene>
<dbReference type="RefSeq" id="WP_128151790.1">
    <property type="nucleotide sequence ID" value="NZ_SAVB01000028.1"/>
</dbReference>
<evidence type="ECO:0000313" key="3">
    <source>
        <dbReference type="Proteomes" id="UP000286594"/>
    </source>
</evidence>
<protein>
    <submittedName>
        <fullName evidence="2">Uncharacterized protein</fullName>
    </submittedName>
</protein>